<reference evidence="2 3" key="1">
    <citation type="submission" date="2019-07" db="EMBL/GenBank/DDBJ databases">
        <title>Genomic Encyclopedia of Type Strains, Phase I: the one thousand microbial genomes (KMG-I) project.</title>
        <authorList>
            <person name="Kyrpides N."/>
        </authorList>
    </citation>
    <scope>NUCLEOTIDE SEQUENCE [LARGE SCALE GENOMIC DNA]</scope>
    <source>
        <strain evidence="2 3">DSM 375</strain>
    </source>
</reference>
<dbReference type="InterPro" id="IPR029063">
    <property type="entry name" value="SAM-dependent_MTases_sf"/>
</dbReference>
<dbReference type="Gene3D" id="3.40.50.150">
    <property type="entry name" value="Vaccinia Virus protein VP39"/>
    <property type="match status" value="1"/>
</dbReference>
<evidence type="ECO:0000313" key="2">
    <source>
        <dbReference type="EMBL" id="TWH64212.1"/>
    </source>
</evidence>
<dbReference type="EMBL" id="VLKG01000011">
    <property type="protein sequence ID" value="TWH64212.1"/>
    <property type="molecule type" value="Genomic_DNA"/>
</dbReference>
<evidence type="ECO:0000313" key="3">
    <source>
        <dbReference type="Proteomes" id="UP000319627"/>
    </source>
</evidence>
<dbReference type="InterPro" id="IPR013216">
    <property type="entry name" value="Methyltransf_11"/>
</dbReference>
<organism evidence="2 3">
    <name type="scientific">Azomonas agilis</name>
    <dbReference type="NCBI Taxonomy" id="116849"/>
    <lineage>
        <taxon>Bacteria</taxon>
        <taxon>Pseudomonadati</taxon>
        <taxon>Pseudomonadota</taxon>
        <taxon>Gammaproteobacteria</taxon>
        <taxon>Pseudomonadales</taxon>
        <taxon>Pseudomonadaceae</taxon>
        <taxon>Azomonas</taxon>
    </lineage>
</organism>
<dbReference type="Proteomes" id="UP000319627">
    <property type="component" value="Unassembled WGS sequence"/>
</dbReference>
<dbReference type="OrthoDB" id="9796760at2"/>
<gene>
    <name evidence="2" type="ORF">LX59_02619</name>
</gene>
<protein>
    <submittedName>
        <fullName evidence="2">Putative SAM-dependent methyltransferase</fullName>
    </submittedName>
</protein>
<dbReference type="CDD" id="cd02440">
    <property type="entry name" value="AdoMet_MTases"/>
    <property type="match status" value="1"/>
</dbReference>
<feature type="domain" description="Methyltransferase type 11" evidence="1">
    <location>
        <begin position="48"/>
        <end position="111"/>
    </location>
</feature>
<name>A0A562HZU4_9GAMM</name>
<comment type="caution">
    <text evidence="2">The sequence shown here is derived from an EMBL/GenBank/DDBJ whole genome shotgun (WGS) entry which is preliminary data.</text>
</comment>
<proteinExistence type="predicted"/>
<dbReference type="GO" id="GO:0008757">
    <property type="term" value="F:S-adenosylmethionine-dependent methyltransferase activity"/>
    <property type="evidence" value="ECO:0007669"/>
    <property type="project" value="InterPro"/>
</dbReference>
<keyword evidence="2" id="KW-0489">Methyltransferase</keyword>
<accession>A0A562HZU4</accession>
<dbReference type="AlphaFoldDB" id="A0A562HZU4"/>
<keyword evidence="2" id="KW-0808">Transferase</keyword>
<keyword evidence="3" id="KW-1185">Reference proteome</keyword>
<dbReference type="GO" id="GO:0032259">
    <property type="term" value="P:methylation"/>
    <property type="evidence" value="ECO:0007669"/>
    <property type="project" value="UniProtKB-KW"/>
</dbReference>
<dbReference type="RefSeq" id="WP_144572491.1">
    <property type="nucleotide sequence ID" value="NZ_VLKG01000011.1"/>
</dbReference>
<dbReference type="SUPFAM" id="SSF53335">
    <property type="entry name" value="S-adenosyl-L-methionine-dependent methyltransferases"/>
    <property type="match status" value="1"/>
</dbReference>
<evidence type="ECO:0000259" key="1">
    <source>
        <dbReference type="Pfam" id="PF08241"/>
    </source>
</evidence>
<sequence>MKITHTDLAHFVPCLKQPGTKKLLHVGCGMAGPERLPECFRAEDWQEVRLDIDERVKPDIVASLTDLSPVADASVDAIWSSHNLEHLEGCEVPKALQELYRVLKPGGFALITLPDLKAIAQLIVEGKLDSVIYTSPAGPIKAMDMLFGHQQAIAQGNQYMAHRSGFTRDYLGKKLLQAGFTEVRIVSGKSYDLWAIACRH</sequence>
<dbReference type="Pfam" id="PF08241">
    <property type="entry name" value="Methyltransf_11"/>
    <property type="match status" value="1"/>
</dbReference>